<evidence type="ECO:0000256" key="1">
    <source>
        <dbReference type="SAM" id="Phobius"/>
    </source>
</evidence>
<keyword evidence="3" id="KW-1185">Reference proteome</keyword>
<proteinExistence type="predicted"/>
<reference evidence="2" key="1">
    <citation type="journal article" date="2018" name="Virology">
        <title>A giant virus infecting green algae encodes key fermentation genes.</title>
        <authorList>
            <person name="Schvarcz C.R."/>
            <person name="Steward G.F."/>
        </authorList>
    </citation>
    <scope>NUCLEOTIDE SEQUENCE [LARGE SCALE GENOMIC DNA]</scope>
</reference>
<protein>
    <submittedName>
        <fullName evidence="2">Uncharacterized protein</fullName>
    </submittedName>
</protein>
<sequence>MGKENVALQASLLSYHLSQIRTTGSISGAFFALYKYAERAGPLGVIIRRISLMVFLMMASILFCSAKEFEYLIYVAKNDGDIPEDRARALKKWVYTSYFLSLMLVIAASILGVLHLRG</sequence>
<keyword evidence="1" id="KW-1133">Transmembrane helix</keyword>
<keyword evidence="1" id="KW-0812">Transmembrane</keyword>
<dbReference type="Proteomes" id="UP000244773">
    <property type="component" value="Segment"/>
</dbReference>
<gene>
    <name evidence="2" type="ORF">TetV_315</name>
</gene>
<keyword evidence="1" id="KW-0472">Membrane</keyword>
<feature type="transmembrane region" description="Helical" evidence="1">
    <location>
        <begin position="46"/>
        <end position="63"/>
    </location>
</feature>
<dbReference type="EMBL" id="KY322437">
    <property type="protein sequence ID" value="AUF82407.1"/>
    <property type="molecule type" value="Genomic_DNA"/>
</dbReference>
<name>A0A2P0VNC5_9VIRU</name>
<accession>A0A2P0VNC5</accession>
<organism evidence="2">
    <name type="scientific">Tetraselmis virus 1</name>
    <dbReference type="NCBI Taxonomy" id="2060617"/>
    <lineage>
        <taxon>Viruses</taxon>
        <taxon>Varidnaviria</taxon>
        <taxon>Bamfordvirae</taxon>
        <taxon>Nucleocytoviricota</taxon>
        <taxon>Megaviricetes</taxon>
        <taxon>Imitervirales</taxon>
        <taxon>Allomimiviridae</taxon>
        <taxon>Oceanusvirus</taxon>
        <taxon>Oceanusvirus kaneohense</taxon>
    </lineage>
</organism>
<feature type="transmembrane region" description="Helical" evidence="1">
    <location>
        <begin position="12"/>
        <end position="34"/>
    </location>
</feature>
<evidence type="ECO:0000313" key="3">
    <source>
        <dbReference type="Proteomes" id="UP000244773"/>
    </source>
</evidence>
<feature type="transmembrane region" description="Helical" evidence="1">
    <location>
        <begin position="93"/>
        <end position="116"/>
    </location>
</feature>
<evidence type="ECO:0000313" key="2">
    <source>
        <dbReference type="EMBL" id="AUF82407.1"/>
    </source>
</evidence>